<keyword evidence="4 6" id="KW-0378">Hydrolase</keyword>
<dbReference type="PROSITE" id="PS51462">
    <property type="entry name" value="NUDIX"/>
    <property type="match status" value="1"/>
</dbReference>
<comment type="subunit">
    <text evidence="2 4">Monomer.</text>
</comment>
<dbReference type="GO" id="GO:0017110">
    <property type="term" value="F:nucleoside diphosphate phosphatase activity"/>
    <property type="evidence" value="ECO:0007669"/>
    <property type="project" value="InterPro"/>
</dbReference>
<keyword evidence="4" id="KW-0460">Magnesium</keyword>
<dbReference type="AlphaFoldDB" id="A0A556AXG2"/>
<proteinExistence type="inferred from homology"/>
<dbReference type="GO" id="GO:0017111">
    <property type="term" value="F:ribonucleoside triphosphate phosphatase activity"/>
    <property type="evidence" value="ECO:0007669"/>
    <property type="project" value="InterPro"/>
</dbReference>
<dbReference type="InterPro" id="IPR033713">
    <property type="entry name" value="NudJ"/>
</dbReference>
<sequence length="168" mass="18500">MSTSRWKPAVTVASVIERDGRFLLVEEETREGVRWNQPAGHLEPGESLVDAAIRETLEETAHDFTPCGLLGAYLSPAGERAYLRFAFVGEVGAPRENFALDTGILKAFWASMDEIRANLHLLRHPVTLRCLEDYLERRAAALPWLPLAAVNYLPDEVTLLSDVGAAGG</sequence>
<dbReference type="CDD" id="cd03675">
    <property type="entry name" value="NUDIX_Hydrolase"/>
    <property type="match status" value="1"/>
</dbReference>
<comment type="caution">
    <text evidence="6">The sequence shown here is derived from an EMBL/GenBank/DDBJ whole genome shotgun (WGS) entry which is preliminary data.</text>
</comment>
<gene>
    <name evidence="4" type="primary">nudJ</name>
    <name evidence="6" type="ORF">FOZ76_07345</name>
</gene>
<dbReference type="PANTHER" id="PTHR43222">
    <property type="entry name" value="NUDIX HYDROLASE 23"/>
    <property type="match status" value="1"/>
</dbReference>
<accession>A0A556AXG2</accession>
<evidence type="ECO:0000313" key="6">
    <source>
        <dbReference type="EMBL" id="TSH97125.1"/>
    </source>
</evidence>
<protein>
    <recommendedName>
        <fullName evidence="3 4">Phosphatase NudJ</fullName>
        <ecNumber evidence="4">3.6.1.-</ecNumber>
    </recommendedName>
</protein>
<feature type="domain" description="Nudix hydrolase" evidence="5">
    <location>
        <begin position="5"/>
        <end position="132"/>
    </location>
</feature>
<dbReference type="OrthoDB" id="8594221at2"/>
<evidence type="ECO:0000256" key="2">
    <source>
        <dbReference type="ARBA" id="ARBA00011245"/>
    </source>
</evidence>
<evidence type="ECO:0000313" key="7">
    <source>
        <dbReference type="Proteomes" id="UP000318405"/>
    </source>
</evidence>
<evidence type="ECO:0000259" key="5">
    <source>
        <dbReference type="PROSITE" id="PS51462"/>
    </source>
</evidence>
<reference evidence="6 7" key="1">
    <citation type="submission" date="2019-07" db="EMBL/GenBank/DDBJ databases">
        <title>Qingshengfaniella alkalisoli gen. nov., sp. nov., isolated from saline soil.</title>
        <authorList>
            <person name="Xu L."/>
            <person name="Huang X.-X."/>
            <person name="Sun J.-Q."/>
        </authorList>
    </citation>
    <scope>NUCLEOTIDE SEQUENCE [LARGE SCALE GENOMIC DNA]</scope>
    <source>
        <strain evidence="6 7">DSM 27279</strain>
    </source>
</reference>
<dbReference type="Gene3D" id="3.90.79.10">
    <property type="entry name" value="Nucleoside Triphosphate Pyrophosphohydrolase"/>
    <property type="match status" value="1"/>
</dbReference>
<dbReference type="InterPro" id="IPR000086">
    <property type="entry name" value="NUDIX_hydrolase_dom"/>
</dbReference>
<dbReference type="InterPro" id="IPR015797">
    <property type="entry name" value="NUDIX_hydrolase-like_dom_sf"/>
</dbReference>
<dbReference type="Proteomes" id="UP000318405">
    <property type="component" value="Unassembled WGS sequence"/>
</dbReference>
<comment type="similarity">
    <text evidence="1 4">Belongs to the Nudix hydrolase family. NudJ subfamily.</text>
</comment>
<name>A0A556AXG2_9BURK</name>
<dbReference type="GO" id="GO:0004787">
    <property type="term" value="F:thiamine diphosphate phosphatase activity"/>
    <property type="evidence" value="ECO:0007669"/>
    <property type="project" value="InterPro"/>
</dbReference>
<dbReference type="Pfam" id="PF00293">
    <property type="entry name" value="NUDIX"/>
    <property type="match status" value="1"/>
</dbReference>
<organism evidence="6 7">
    <name type="scientific">Verticiella sediminum</name>
    <dbReference type="NCBI Taxonomy" id="1247510"/>
    <lineage>
        <taxon>Bacteria</taxon>
        <taxon>Pseudomonadati</taxon>
        <taxon>Pseudomonadota</taxon>
        <taxon>Betaproteobacteria</taxon>
        <taxon>Burkholderiales</taxon>
        <taxon>Alcaligenaceae</taxon>
        <taxon>Verticiella</taxon>
    </lineage>
</organism>
<keyword evidence="7" id="KW-1185">Reference proteome</keyword>
<evidence type="ECO:0000256" key="3">
    <source>
        <dbReference type="ARBA" id="ARBA00015552"/>
    </source>
</evidence>
<evidence type="ECO:0000256" key="1">
    <source>
        <dbReference type="ARBA" id="ARBA00007608"/>
    </source>
</evidence>
<dbReference type="SUPFAM" id="SSF55811">
    <property type="entry name" value="Nudix"/>
    <property type="match status" value="1"/>
</dbReference>
<dbReference type="EMBL" id="VLTJ01000011">
    <property type="protein sequence ID" value="TSH97125.1"/>
    <property type="molecule type" value="Genomic_DNA"/>
</dbReference>
<comment type="cofactor">
    <cofactor evidence="4">
        <name>Mg(2+)</name>
        <dbReference type="ChEBI" id="CHEBI:18420"/>
    </cofactor>
</comment>
<evidence type="ECO:0000256" key="4">
    <source>
        <dbReference type="RuleBase" id="RU364043"/>
    </source>
</evidence>
<dbReference type="RefSeq" id="WP_143947492.1">
    <property type="nucleotide sequence ID" value="NZ_BAABMB010000002.1"/>
</dbReference>
<dbReference type="EC" id="3.6.1.-" evidence="4"/>
<dbReference type="PANTHER" id="PTHR43222:SF11">
    <property type="entry name" value="PHOSPHATASE NUDJ"/>
    <property type="match status" value="1"/>
</dbReference>